<comment type="caution">
    <text evidence="2">The sequence shown here is derived from an EMBL/GenBank/DDBJ whole genome shotgun (WGS) entry which is preliminary data.</text>
</comment>
<gene>
    <name evidence="2" type="ORF">OQ497_09300</name>
</gene>
<dbReference type="Proteomes" id="UP001301152">
    <property type="component" value="Unassembled WGS sequence"/>
</dbReference>
<accession>A0ABT3QFU3</accession>
<dbReference type="Pfam" id="PF03891">
    <property type="entry name" value="DUF333"/>
    <property type="match status" value="1"/>
</dbReference>
<evidence type="ECO:0000313" key="2">
    <source>
        <dbReference type="EMBL" id="MCX2564154.1"/>
    </source>
</evidence>
<keyword evidence="3" id="KW-1185">Reference proteome</keyword>
<name>A0ABT3QFU3_9PROT</name>
<sequence>MQIHFSSFKKGMVIFALAAGLTACSHPDQPSADASLTKTTQVRTLRVPNPATVYCIKQKGTIEIRNESKGQITYCHLPDGTVTEQWTLFRQNNPDQAAAGASK</sequence>
<feature type="signal peptide" evidence="1">
    <location>
        <begin position="1"/>
        <end position="18"/>
    </location>
</feature>
<feature type="chain" id="PRO_5045249453" evidence="1">
    <location>
        <begin position="19"/>
        <end position="103"/>
    </location>
</feature>
<dbReference type="PANTHER" id="PTHR38008:SF2">
    <property type="entry name" value="HEMOLYSIN"/>
    <property type="match status" value="1"/>
</dbReference>
<dbReference type="EMBL" id="JAPIUZ010000004">
    <property type="protein sequence ID" value="MCX2564154.1"/>
    <property type="molecule type" value="Genomic_DNA"/>
</dbReference>
<dbReference type="RefSeq" id="WP_242005274.1">
    <property type="nucleotide sequence ID" value="NZ_JAPIUZ010000004.1"/>
</dbReference>
<evidence type="ECO:0000256" key="1">
    <source>
        <dbReference type="SAM" id="SignalP"/>
    </source>
</evidence>
<proteinExistence type="predicted"/>
<organism evidence="2 3">
    <name type="scientific">Acetobacter thailandicus</name>
    <dbReference type="NCBI Taxonomy" id="1502842"/>
    <lineage>
        <taxon>Bacteria</taxon>
        <taxon>Pseudomonadati</taxon>
        <taxon>Pseudomonadota</taxon>
        <taxon>Alphaproteobacteria</taxon>
        <taxon>Acetobacterales</taxon>
        <taxon>Acetobacteraceae</taxon>
        <taxon>Acetobacter</taxon>
    </lineage>
</organism>
<evidence type="ECO:0000313" key="3">
    <source>
        <dbReference type="Proteomes" id="UP001301152"/>
    </source>
</evidence>
<reference evidence="2 3" key="1">
    <citation type="submission" date="2022-11" db="EMBL/GenBank/DDBJ databases">
        <title>Genome sequencing of Acetobacter type strain.</title>
        <authorList>
            <person name="Heo J."/>
            <person name="Lee D."/>
            <person name="Han B.-H."/>
            <person name="Hong S.-B."/>
            <person name="Kwon S.-W."/>
        </authorList>
    </citation>
    <scope>NUCLEOTIDE SEQUENCE [LARGE SCALE GENOMIC DNA]</scope>
    <source>
        <strain evidence="2 3">KACC 21253</strain>
    </source>
</reference>
<keyword evidence="1" id="KW-0732">Signal</keyword>
<dbReference type="PANTHER" id="PTHR38008">
    <property type="entry name" value="HEMOLYSIN-RELATED"/>
    <property type="match status" value="1"/>
</dbReference>
<protein>
    <submittedName>
        <fullName evidence="2">DUF333 domain-containing protein</fullName>
    </submittedName>
</protein>
<dbReference type="InterPro" id="IPR005590">
    <property type="entry name" value="DUF333"/>
</dbReference>